<evidence type="ECO:0000259" key="6">
    <source>
        <dbReference type="PROSITE" id="PS51233"/>
    </source>
</evidence>
<dbReference type="InterPro" id="IPR052749">
    <property type="entry name" value="Alpha-tectorin"/>
</dbReference>
<feature type="non-terminal residue" evidence="7">
    <location>
        <position position="966"/>
    </location>
</feature>
<accession>A0AAD8DG31</accession>
<dbReference type="InterPro" id="IPR002919">
    <property type="entry name" value="TIL_dom"/>
</dbReference>
<feature type="domain" description="VWFD" evidence="6">
    <location>
        <begin position="869"/>
        <end position="966"/>
    </location>
</feature>
<organism evidence="7 8">
    <name type="scientific">Acipenser oxyrinchus oxyrinchus</name>
    <dbReference type="NCBI Taxonomy" id="40147"/>
    <lineage>
        <taxon>Eukaryota</taxon>
        <taxon>Metazoa</taxon>
        <taxon>Chordata</taxon>
        <taxon>Craniata</taxon>
        <taxon>Vertebrata</taxon>
        <taxon>Euteleostomi</taxon>
        <taxon>Actinopterygii</taxon>
        <taxon>Chondrostei</taxon>
        <taxon>Acipenseriformes</taxon>
        <taxon>Acipenseridae</taxon>
        <taxon>Acipenser</taxon>
    </lineage>
</organism>
<dbReference type="Gene3D" id="2.10.25.10">
    <property type="entry name" value="Laminin"/>
    <property type="match status" value="2"/>
</dbReference>
<dbReference type="SMART" id="SM00216">
    <property type="entry name" value="VWD"/>
    <property type="match status" value="2"/>
</dbReference>
<dbReference type="Pfam" id="PF12714">
    <property type="entry name" value="TILa"/>
    <property type="match status" value="3"/>
</dbReference>
<dbReference type="FunFam" id="2.10.25.10:FF:000055">
    <property type="entry name" value="alpha-tectorin isoform X1"/>
    <property type="match status" value="2"/>
</dbReference>
<dbReference type="PANTHER" id="PTHR46160">
    <property type="entry name" value="ALPHA-TECTORIN-RELATED"/>
    <property type="match status" value="1"/>
</dbReference>
<dbReference type="EMBL" id="JAGXEW010000008">
    <property type="protein sequence ID" value="KAK1168366.1"/>
    <property type="molecule type" value="Genomic_DNA"/>
</dbReference>
<dbReference type="SUPFAM" id="SSF57567">
    <property type="entry name" value="Serine protease inhibitors"/>
    <property type="match status" value="2"/>
</dbReference>
<keyword evidence="8" id="KW-1185">Reference proteome</keyword>
<sequence length="966" mass="106160">QCGCWHDGKHYPVGSEFWTDDTCSTKCTCPSRGGKLTCSATSCPKDYYCGISNGVPGCYPHTYGICRVHNDPHYNTFDKATHHFMGTCTYTLAKLCTNSSSLPYFNVEAKNENRGHPSISYVQQVHVDVYNHRISTVRGNTSRVLVDGVWRTLPVTLLGGAITVGRSGRYVVLGTDFKLTVSYDTDHTVEVKVPSSYFNGTCGMCGNYNNLRADEYMKPDGSQAKDSNELGNSWQVEDGDSSCSSGPVVLPECSVEEKEMIESKNYCGLIIDNHGPFKKCHSKVAPRDYFVNCVYDLCELNMDVDALCKSLQSYADMCQAHGVDLPPWRNSTFCSIPCGPNSHYEPCSTACPASCVNPNAPSTCNLPCVEDCVCDSGYLLHNDRCVSSVQCGCWHDGKHYPVGSEFWTDDTCSTKCTCPSRGGKLTCSATSCPKDYYCGISNGVPGCYPKLTCSATSCPKDYYCGISNGVPGCYPHTYGICRVHNDPHYNTFDKATHHFMGTCTYTLAKLCTNSSSLPYFNVEAKNENRGHPSISYVQQVHVDVYNHRISTVRGNTSRVLVDGVWRTLPVTLLGGAITVGRSGRYVVLGTDFKLTVSYDTDHTVEVKVPSSYFNGTCGMCGNYNNLRADEYMKPDGSQAKDSNELGNSWQVEDGDSSCCSSGPVVLPECSVEEKEMIESKNYCGLIIDNHGPFKKCHSKVAPRDYFVNCVYDLCELNMDVDALCKSLQSYADMCQAHGVDLPPWRNSTFCSIPCGPNSHYEPCSTACPASCVNPNAPSTCNLPCVEDCVCDSGYLLHNDRCVSSVQCGCWHDGKHYPVGSEFWTDDTCSTKCTCPSRGGKLTCSATSCPKDYYCGISNGVPGCYPHTYGICRVHNDPHYNTFDKATHHFMGTCTYTLAKLCTNSSSLPYFNVEAKNENRGHPSISYVQQVHVDVYNHRISTVRGNTSRVLVSVVPFFHSNISANLK</sequence>
<dbReference type="AlphaFoldDB" id="A0AAD8DG31"/>
<keyword evidence="4" id="KW-1015">Disulfide bond</keyword>
<dbReference type="PROSITE" id="PS51233">
    <property type="entry name" value="VWFD"/>
    <property type="match status" value="3"/>
</dbReference>
<reference evidence="7" key="1">
    <citation type="submission" date="2022-02" db="EMBL/GenBank/DDBJ databases">
        <title>Atlantic sturgeon de novo genome assembly.</title>
        <authorList>
            <person name="Stock M."/>
            <person name="Klopp C."/>
            <person name="Guiguen Y."/>
            <person name="Cabau C."/>
            <person name="Parinello H."/>
            <person name="Santidrian Yebra-Pimentel E."/>
            <person name="Kuhl H."/>
            <person name="Dirks R.P."/>
            <person name="Guessner J."/>
            <person name="Wuertz S."/>
            <person name="Du K."/>
            <person name="Schartl M."/>
        </authorList>
    </citation>
    <scope>NUCLEOTIDE SEQUENCE</scope>
    <source>
        <strain evidence="7">STURGEONOMICS-FGT-2020</strain>
        <tissue evidence="7">Whole blood</tissue>
    </source>
</reference>
<dbReference type="CDD" id="cd19941">
    <property type="entry name" value="TIL"/>
    <property type="match status" value="2"/>
</dbReference>
<evidence type="ECO:0000256" key="3">
    <source>
        <dbReference type="ARBA" id="ARBA00023136"/>
    </source>
</evidence>
<dbReference type="Pfam" id="PF01826">
    <property type="entry name" value="TIL"/>
    <property type="match status" value="2"/>
</dbReference>
<evidence type="ECO:0000256" key="5">
    <source>
        <dbReference type="ARBA" id="ARBA00023180"/>
    </source>
</evidence>
<dbReference type="Pfam" id="PF08742">
    <property type="entry name" value="C8"/>
    <property type="match status" value="2"/>
</dbReference>
<keyword evidence="5" id="KW-0325">Glycoprotein</keyword>
<feature type="domain" description="VWFD" evidence="6">
    <location>
        <begin position="64"/>
        <end position="244"/>
    </location>
</feature>
<feature type="domain" description="VWFD" evidence="6">
    <location>
        <begin position="479"/>
        <end position="660"/>
    </location>
</feature>
<evidence type="ECO:0000313" key="7">
    <source>
        <dbReference type="EMBL" id="KAK1168366.1"/>
    </source>
</evidence>
<dbReference type="GO" id="GO:0016020">
    <property type="term" value="C:membrane"/>
    <property type="evidence" value="ECO:0007669"/>
    <property type="project" value="UniProtKB-SubCell"/>
</dbReference>
<evidence type="ECO:0000313" key="8">
    <source>
        <dbReference type="Proteomes" id="UP001230051"/>
    </source>
</evidence>
<dbReference type="InterPro" id="IPR036084">
    <property type="entry name" value="Ser_inhib-like_sf"/>
</dbReference>
<dbReference type="InterPro" id="IPR014853">
    <property type="entry name" value="VWF/SSPO/ZAN-like_Cys-rich_dom"/>
</dbReference>
<evidence type="ECO:0000256" key="4">
    <source>
        <dbReference type="ARBA" id="ARBA00023157"/>
    </source>
</evidence>
<evidence type="ECO:0000256" key="1">
    <source>
        <dbReference type="ARBA" id="ARBA00004370"/>
    </source>
</evidence>
<protein>
    <recommendedName>
        <fullName evidence="6">VWFD domain-containing protein</fullName>
    </recommendedName>
</protein>
<comment type="caution">
    <text evidence="7">The sequence shown here is derived from an EMBL/GenBank/DDBJ whole genome shotgun (WGS) entry which is preliminary data.</text>
</comment>
<gene>
    <name evidence="7" type="ORF">AOXY_G9115</name>
</gene>
<dbReference type="SMART" id="SM00832">
    <property type="entry name" value="C8"/>
    <property type="match status" value="2"/>
</dbReference>
<keyword evidence="3" id="KW-0472">Membrane</keyword>
<dbReference type="Proteomes" id="UP001230051">
    <property type="component" value="Unassembled WGS sequence"/>
</dbReference>
<comment type="subcellular location">
    <subcellularLocation>
        <location evidence="1">Membrane</location>
    </subcellularLocation>
</comment>
<dbReference type="Pfam" id="PF00094">
    <property type="entry name" value="VWD"/>
    <property type="match status" value="3"/>
</dbReference>
<name>A0AAD8DG31_ACIOX</name>
<dbReference type="InterPro" id="IPR025615">
    <property type="entry name" value="TILa_dom"/>
</dbReference>
<proteinExistence type="predicted"/>
<evidence type="ECO:0000256" key="2">
    <source>
        <dbReference type="ARBA" id="ARBA00022729"/>
    </source>
</evidence>
<dbReference type="PANTHER" id="PTHR46160:SF8">
    <property type="entry name" value="VWFD DOMAIN-CONTAINING PROTEIN"/>
    <property type="match status" value="1"/>
</dbReference>
<keyword evidence="2" id="KW-0732">Signal</keyword>
<dbReference type="InterPro" id="IPR001846">
    <property type="entry name" value="VWF_type-D"/>
</dbReference>